<dbReference type="CDD" id="cd00829">
    <property type="entry name" value="SCP-x_thiolase"/>
    <property type="match status" value="1"/>
</dbReference>
<gene>
    <name evidence="3" type="ORF">M9978_13220</name>
</gene>
<dbReference type="Pfam" id="PF00108">
    <property type="entry name" value="Thiolase_N"/>
    <property type="match status" value="1"/>
</dbReference>
<dbReference type="PANTHER" id="PTHR42870">
    <property type="entry name" value="ACETYL-COA C-ACETYLTRANSFERASE"/>
    <property type="match status" value="1"/>
</dbReference>
<sequence>MEPVIVGWGHTRFGRFDQFDLEDLIHAAVTEALASAGIEGKDVDAVWLGNFNSGLIPDSFCSSMVLSADPGLRWKPAVRVENACASGSAAVYGAIDAIRSGRVRVALVVGAEKMTSLDTAGVTRALGGASYQKNEADVSFPDVFARYAQAYAAAYGDPTEAMAHIAVKNHQNALRNPLAQMHRPLELVYCLTPSEKNPVISAPLKVTDCSLISDGAAALVMVADDMLSDFPKAVGFRAFQHVNDYLPMAAKDPIEFEGPRRAIRQAYGQAGVTVDDLSLAEVHDCFTIAELMMVEALGVADPGHGRAAVIEGATSRDGTLPMNLSGGLKAKGHAVGATGVSMHVMAARQLLDEAGEMQLPGASLAITVNMGGDAVSTYASILEPVKR</sequence>
<evidence type="ECO:0000313" key="3">
    <source>
        <dbReference type="EMBL" id="MCP3731387.1"/>
    </source>
</evidence>
<feature type="domain" description="Thiolase C-terminal" evidence="2">
    <location>
        <begin position="250"/>
        <end position="383"/>
    </location>
</feature>
<dbReference type="InterPro" id="IPR055140">
    <property type="entry name" value="Thiolase_C_2"/>
</dbReference>
<dbReference type="GO" id="GO:0003988">
    <property type="term" value="F:acetyl-CoA C-acyltransferase activity"/>
    <property type="evidence" value="ECO:0007669"/>
    <property type="project" value="UniProtKB-ARBA"/>
</dbReference>
<dbReference type="Gene3D" id="3.40.47.10">
    <property type="match status" value="1"/>
</dbReference>
<dbReference type="InterPro" id="IPR016039">
    <property type="entry name" value="Thiolase-like"/>
</dbReference>
<dbReference type="RefSeq" id="WP_254293948.1">
    <property type="nucleotide sequence ID" value="NZ_JAMLDX010000009.1"/>
</dbReference>
<dbReference type="SUPFAM" id="SSF53901">
    <property type="entry name" value="Thiolase-like"/>
    <property type="match status" value="2"/>
</dbReference>
<dbReference type="InterPro" id="IPR020616">
    <property type="entry name" value="Thiolase_N"/>
</dbReference>
<dbReference type="Pfam" id="PF22691">
    <property type="entry name" value="Thiolase_C_1"/>
    <property type="match status" value="1"/>
</dbReference>
<reference evidence="3" key="1">
    <citation type="submission" date="2022-05" db="EMBL/GenBank/DDBJ databases">
        <title>Sphingomonas sp. strain MG17 Genome sequencing and assembly.</title>
        <authorList>
            <person name="Kim I."/>
        </authorList>
    </citation>
    <scope>NUCLEOTIDE SEQUENCE</scope>
    <source>
        <strain evidence="3">MG17</strain>
    </source>
</reference>
<dbReference type="PIRSF" id="PIRSF000429">
    <property type="entry name" value="Ac-CoA_Ac_transf"/>
    <property type="match status" value="1"/>
</dbReference>
<dbReference type="EMBL" id="JAMLDX010000009">
    <property type="protein sequence ID" value="MCP3731387.1"/>
    <property type="molecule type" value="Genomic_DNA"/>
</dbReference>
<name>A0A9X2HJT7_9SPHN</name>
<dbReference type="PANTHER" id="PTHR42870:SF6">
    <property type="entry name" value="ACETYL-COA C-ACYLTRANSFERASE"/>
    <property type="match status" value="1"/>
</dbReference>
<protein>
    <submittedName>
        <fullName evidence="3">Thiolase domain-containing protein</fullName>
    </submittedName>
</protein>
<feature type="domain" description="Thiolase N-terminal" evidence="1">
    <location>
        <begin position="4"/>
        <end position="180"/>
    </location>
</feature>
<evidence type="ECO:0000313" key="4">
    <source>
        <dbReference type="Proteomes" id="UP001139451"/>
    </source>
</evidence>
<keyword evidence="4" id="KW-1185">Reference proteome</keyword>
<dbReference type="AlphaFoldDB" id="A0A9X2HJT7"/>
<accession>A0A9X2HJT7</accession>
<proteinExistence type="predicted"/>
<evidence type="ECO:0000259" key="1">
    <source>
        <dbReference type="Pfam" id="PF00108"/>
    </source>
</evidence>
<evidence type="ECO:0000259" key="2">
    <source>
        <dbReference type="Pfam" id="PF22691"/>
    </source>
</evidence>
<dbReference type="InterPro" id="IPR002155">
    <property type="entry name" value="Thiolase"/>
</dbReference>
<comment type="caution">
    <text evidence="3">The sequence shown here is derived from an EMBL/GenBank/DDBJ whole genome shotgun (WGS) entry which is preliminary data.</text>
</comment>
<dbReference type="NCBIfam" id="NF005704">
    <property type="entry name" value="PRK07516.1"/>
    <property type="match status" value="1"/>
</dbReference>
<dbReference type="Proteomes" id="UP001139451">
    <property type="component" value="Unassembled WGS sequence"/>
</dbReference>
<organism evidence="3 4">
    <name type="scientific">Sphingomonas tagetis</name>
    <dbReference type="NCBI Taxonomy" id="2949092"/>
    <lineage>
        <taxon>Bacteria</taxon>
        <taxon>Pseudomonadati</taxon>
        <taxon>Pseudomonadota</taxon>
        <taxon>Alphaproteobacteria</taxon>
        <taxon>Sphingomonadales</taxon>
        <taxon>Sphingomonadaceae</taxon>
        <taxon>Sphingomonas</taxon>
    </lineage>
</organism>